<evidence type="ECO:0000313" key="1">
    <source>
        <dbReference type="EMBL" id="WZN47415.1"/>
    </source>
</evidence>
<dbReference type="PANTHER" id="PTHR37489">
    <property type="entry name" value="DUF3500 DOMAIN-CONTAINING PROTEIN"/>
    <property type="match status" value="1"/>
</dbReference>
<dbReference type="EMBL" id="CP150096">
    <property type="protein sequence ID" value="WZN47415.1"/>
    <property type="molecule type" value="Genomic_DNA"/>
</dbReference>
<reference evidence="1 2" key="1">
    <citation type="submission" date="2024-03" db="EMBL/GenBank/DDBJ databases">
        <title>Chitinophaga caseinilytica sp. nov., a casein hydrolysing bacterium isolated from forest soil.</title>
        <authorList>
            <person name="Lee D.S."/>
            <person name="Han D.M."/>
            <person name="Baek J.H."/>
            <person name="Choi D.G."/>
            <person name="Jeon J.H."/>
            <person name="Jeon C.O."/>
        </authorList>
    </citation>
    <scope>NUCLEOTIDE SEQUENCE [LARGE SCALE GENOMIC DNA]</scope>
    <source>
        <strain evidence="1 2">KACC 19118</strain>
    </source>
</reference>
<dbReference type="RefSeq" id="WP_341842054.1">
    <property type="nucleotide sequence ID" value="NZ_CP149792.1"/>
</dbReference>
<keyword evidence="2" id="KW-1185">Reference proteome</keyword>
<proteinExistence type="predicted"/>
<accession>A0ABZ2Z586</accession>
<dbReference type="PANTHER" id="PTHR37489:SF1">
    <property type="entry name" value="DUF3500 DOMAIN-CONTAINING PROTEIN"/>
    <property type="match status" value="1"/>
</dbReference>
<dbReference type="Pfam" id="PF12006">
    <property type="entry name" value="DUF3500"/>
    <property type="match status" value="1"/>
</dbReference>
<protein>
    <submittedName>
        <fullName evidence="1">DUF3500 domain-containing protein</fullName>
    </submittedName>
</protein>
<name>A0ABZ2Z586_9BACT</name>
<sequence length="346" mass="39001">MKTLIIPICLFFNCICGKAYPQSKLPAKAAAPTLEQAAQDLFFDLGKEKLAKMTAPFDGEQRTEWHFVPKDRFGLRLKDMTQTQQEKAFALVNLCLSKDGARKAKGVVELEAILREVEGRAINDTYRDTGNFYFAVFGSPFAGKPWGLRMEGHHVSLNFTILNNHVLSAGPGFLGANPARVADGPHKGHQLLKGETDLAFTLVNGLDEKQRKTAMVAEKAPSDIITGNKRRAWQLDPPGIGWASLHPAQQRQLRTLIDEYIGRYTRLMKDILWKEIETAGMDSIRFAWAGATSWGQGHYYRIQGPTFLIEYDNTQNNANHVHSVFRELKNDFGDDALKRHYDTDHR</sequence>
<dbReference type="InterPro" id="IPR021889">
    <property type="entry name" value="DUF3500"/>
</dbReference>
<evidence type="ECO:0000313" key="2">
    <source>
        <dbReference type="Proteomes" id="UP001449657"/>
    </source>
</evidence>
<organism evidence="1 2">
    <name type="scientific">Chitinophaga caseinilytica</name>
    <dbReference type="NCBI Taxonomy" id="2267521"/>
    <lineage>
        <taxon>Bacteria</taxon>
        <taxon>Pseudomonadati</taxon>
        <taxon>Bacteroidota</taxon>
        <taxon>Chitinophagia</taxon>
        <taxon>Chitinophagales</taxon>
        <taxon>Chitinophagaceae</taxon>
        <taxon>Chitinophaga</taxon>
    </lineage>
</organism>
<dbReference type="Proteomes" id="UP001449657">
    <property type="component" value="Chromosome"/>
</dbReference>
<gene>
    <name evidence="1" type="ORF">WJU22_04415</name>
</gene>